<gene>
    <name evidence="2" type="primary">AUGUSTUS-3.0.2_33464</name>
    <name evidence="2" type="ORF">TcasGA2_TC033464</name>
</gene>
<feature type="chain" id="PRO_5007299954" evidence="1">
    <location>
        <begin position="19"/>
        <end position="101"/>
    </location>
</feature>
<evidence type="ECO:0000313" key="3">
    <source>
        <dbReference type="Proteomes" id="UP000007266"/>
    </source>
</evidence>
<dbReference type="Gene3D" id="3.15.10.30">
    <property type="entry name" value="Haemolymph juvenile hormone binding protein"/>
    <property type="match status" value="1"/>
</dbReference>
<keyword evidence="3" id="KW-1185">Reference proteome</keyword>
<dbReference type="OMA" id="PNNWRIC"/>
<dbReference type="Proteomes" id="UP000007266">
    <property type="component" value="Linkage group 6"/>
</dbReference>
<proteinExistence type="predicted"/>
<keyword evidence="1" id="KW-0732">Signal</keyword>
<protein>
    <submittedName>
        <fullName evidence="2">Uncharacterized protein</fullName>
    </submittedName>
</protein>
<dbReference type="InterPro" id="IPR010562">
    <property type="entry name" value="Haemolymph_juvenile_hormone-bd"/>
</dbReference>
<name>A0A139WGE7_TRICA</name>
<evidence type="ECO:0000256" key="1">
    <source>
        <dbReference type="SAM" id="SignalP"/>
    </source>
</evidence>
<evidence type="ECO:0000313" key="2">
    <source>
        <dbReference type="EMBL" id="KYB26931.1"/>
    </source>
</evidence>
<dbReference type="Pfam" id="PF06585">
    <property type="entry name" value="JHBP"/>
    <property type="match status" value="1"/>
</dbReference>
<dbReference type="PROSITE" id="PS51257">
    <property type="entry name" value="PROKAR_LIPOPROTEIN"/>
    <property type="match status" value="1"/>
</dbReference>
<dbReference type="PANTHER" id="PTHR11008:SF32">
    <property type="entry name" value="CIRCADIAN CLOCK-CONTROLLED PROTEIN DAYWAKE-RELATED"/>
    <property type="match status" value="1"/>
</dbReference>
<reference evidence="2 3" key="2">
    <citation type="journal article" date="2010" name="Nucleic Acids Res.">
        <title>BeetleBase in 2010: revisions to provide comprehensive genomic information for Tribolium castaneum.</title>
        <authorList>
            <person name="Kim H.S."/>
            <person name="Murphy T."/>
            <person name="Xia J."/>
            <person name="Caragea D."/>
            <person name="Park Y."/>
            <person name="Beeman R.W."/>
            <person name="Lorenzen M.D."/>
            <person name="Butcher S."/>
            <person name="Manak J.R."/>
            <person name="Brown S.J."/>
        </authorList>
    </citation>
    <scope>GENOME REANNOTATION</scope>
    <source>
        <strain evidence="2 3">Georgia GA2</strain>
    </source>
</reference>
<reference evidence="2 3" key="1">
    <citation type="journal article" date="2008" name="Nature">
        <title>The genome of the model beetle and pest Tribolium castaneum.</title>
        <authorList>
            <consortium name="Tribolium Genome Sequencing Consortium"/>
            <person name="Richards S."/>
            <person name="Gibbs R.A."/>
            <person name="Weinstock G.M."/>
            <person name="Brown S.J."/>
            <person name="Denell R."/>
            <person name="Beeman R.W."/>
            <person name="Gibbs R."/>
            <person name="Beeman R.W."/>
            <person name="Brown S.J."/>
            <person name="Bucher G."/>
            <person name="Friedrich M."/>
            <person name="Grimmelikhuijzen C.J."/>
            <person name="Klingler M."/>
            <person name="Lorenzen M."/>
            <person name="Richards S."/>
            <person name="Roth S."/>
            <person name="Schroder R."/>
            <person name="Tautz D."/>
            <person name="Zdobnov E.M."/>
            <person name="Muzny D."/>
            <person name="Gibbs R.A."/>
            <person name="Weinstock G.M."/>
            <person name="Attaway T."/>
            <person name="Bell S."/>
            <person name="Buhay C.J."/>
            <person name="Chandrabose M.N."/>
            <person name="Chavez D."/>
            <person name="Clerk-Blankenburg K.P."/>
            <person name="Cree A."/>
            <person name="Dao M."/>
            <person name="Davis C."/>
            <person name="Chacko J."/>
            <person name="Dinh H."/>
            <person name="Dugan-Rocha S."/>
            <person name="Fowler G."/>
            <person name="Garner T.T."/>
            <person name="Garnes J."/>
            <person name="Gnirke A."/>
            <person name="Hawes A."/>
            <person name="Hernandez J."/>
            <person name="Hines S."/>
            <person name="Holder M."/>
            <person name="Hume J."/>
            <person name="Jhangiani S.N."/>
            <person name="Joshi V."/>
            <person name="Khan Z.M."/>
            <person name="Jackson L."/>
            <person name="Kovar C."/>
            <person name="Kowis A."/>
            <person name="Lee S."/>
            <person name="Lewis L.R."/>
            <person name="Margolis J."/>
            <person name="Morgan M."/>
            <person name="Nazareth L.V."/>
            <person name="Nguyen N."/>
            <person name="Okwuonu G."/>
            <person name="Parker D."/>
            <person name="Richards S."/>
            <person name="Ruiz S.J."/>
            <person name="Santibanez J."/>
            <person name="Savard J."/>
            <person name="Scherer S.E."/>
            <person name="Schneider B."/>
            <person name="Sodergren E."/>
            <person name="Tautz D."/>
            <person name="Vattahil S."/>
            <person name="Villasana D."/>
            <person name="White C.S."/>
            <person name="Wright R."/>
            <person name="Park Y."/>
            <person name="Beeman R.W."/>
            <person name="Lord J."/>
            <person name="Oppert B."/>
            <person name="Lorenzen M."/>
            <person name="Brown S."/>
            <person name="Wang L."/>
            <person name="Savard J."/>
            <person name="Tautz D."/>
            <person name="Richards S."/>
            <person name="Weinstock G."/>
            <person name="Gibbs R.A."/>
            <person name="Liu Y."/>
            <person name="Worley K."/>
            <person name="Weinstock G."/>
            <person name="Elsik C.G."/>
            <person name="Reese J.T."/>
            <person name="Elhaik E."/>
            <person name="Landan G."/>
            <person name="Graur D."/>
            <person name="Arensburger P."/>
            <person name="Atkinson P."/>
            <person name="Beeman R.W."/>
            <person name="Beidler J."/>
            <person name="Brown S.J."/>
            <person name="Demuth J.P."/>
            <person name="Drury D.W."/>
            <person name="Du Y.Z."/>
            <person name="Fujiwara H."/>
            <person name="Lorenzen M."/>
            <person name="Maselli V."/>
            <person name="Osanai M."/>
            <person name="Park Y."/>
            <person name="Robertson H.M."/>
            <person name="Tu Z."/>
            <person name="Wang J.J."/>
            <person name="Wang S."/>
            <person name="Richards S."/>
            <person name="Song H."/>
            <person name="Zhang L."/>
            <person name="Sodergren E."/>
            <person name="Werner D."/>
            <person name="Stanke M."/>
            <person name="Morgenstern B."/>
            <person name="Solovyev V."/>
            <person name="Kosarev P."/>
            <person name="Brown G."/>
            <person name="Chen H.C."/>
            <person name="Ermolaeva O."/>
            <person name="Hlavina W."/>
            <person name="Kapustin Y."/>
            <person name="Kiryutin B."/>
            <person name="Kitts P."/>
            <person name="Maglott D."/>
            <person name="Pruitt K."/>
            <person name="Sapojnikov V."/>
            <person name="Souvorov A."/>
            <person name="Mackey A.J."/>
            <person name="Waterhouse R.M."/>
            <person name="Wyder S."/>
            <person name="Zdobnov E.M."/>
            <person name="Zdobnov E.M."/>
            <person name="Wyder S."/>
            <person name="Kriventseva E.V."/>
            <person name="Kadowaki T."/>
            <person name="Bork P."/>
            <person name="Aranda M."/>
            <person name="Bao R."/>
            <person name="Beermann A."/>
            <person name="Berns N."/>
            <person name="Bolognesi R."/>
            <person name="Bonneton F."/>
            <person name="Bopp D."/>
            <person name="Brown S.J."/>
            <person name="Bucher G."/>
            <person name="Butts T."/>
            <person name="Chaumot A."/>
            <person name="Denell R.E."/>
            <person name="Ferrier D.E."/>
            <person name="Friedrich M."/>
            <person name="Gordon C.M."/>
            <person name="Jindra M."/>
            <person name="Klingler M."/>
            <person name="Lan Q."/>
            <person name="Lattorff H.M."/>
            <person name="Laudet V."/>
            <person name="von Levetsow C."/>
            <person name="Liu Z."/>
            <person name="Lutz R."/>
            <person name="Lynch J.A."/>
            <person name="da Fonseca R.N."/>
            <person name="Posnien N."/>
            <person name="Reuter R."/>
            <person name="Roth S."/>
            <person name="Savard J."/>
            <person name="Schinko J.B."/>
            <person name="Schmitt C."/>
            <person name="Schoppmeier M."/>
            <person name="Schroder R."/>
            <person name="Shippy T.D."/>
            <person name="Simonnet F."/>
            <person name="Marques-Souza H."/>
            <person name="Tautz D."/>
            <person name="Tomoyasu Y."/>
            <person name="Trauner J."/>
            <person name="Van der Zee M."/>
            <person name="Vervoort M."/>
            <person name="Wittkopp N."/>
            <person name="Wimmer E.A."/>
            <person name="Yang X."/>
            <person name="Jones A.K."/>
            <person name="Sattelle D.B."/>
            <person name="Ebert P.R."/>
            <person name="Nelson D."/>
            <person name="Scott J.G."/>
            <person name="Beeman R.W."/>
            <person name="Muthukrishnan S."/>
            <person name="Kramer K.J."/>
            <person name="Arakane Y."/>
            <person name="Beeman R.W."/>
            <person name="Zhu Q."/>
            <person name="Hogenkamp D."/>
            <person name="Dixit R."/>
            <person name="Oppert B."/>
            <person name="Jiang H."/>
            <person name="Zou Z."/>
            <person name="Marshall J."/>
            <person name="Elpidina E."/>
            <person name="Vinokurov K."/>
            <person name="Oppert C."/>
            <person name="Zou Z."/>
            <person name="Evans J."/>
            <person name="Lu Z."/>
            <person name="Zhao P."/>
            <person name="Sumathipala N."/>
            <person name="Altincicek B."/>
            <person name="Vilcinskas A."/>
            <person name="Williams M."/>
            <person name="Hultmark D."/>
            <person name="Hetru C."/>
            <person name="Jiang H."/>
            <person name="Grimmelikhuijzen C.J."/>
            <person name="Hauser F."/>
            <person name="Cazzamali G."/>
            <person name="Williamson M."/>
            <person name="Park Y."/>
            <person name="Li B."/>
            <person name="Tanaka Y."/>
            <person name="Predel R."/>
            <person name="Neupert S."/>
            <person name="Schachtner J."/>
            <person name="Verleyen P."/>
            <person name="Raible F."/>
            <person name="Bork P."/>
            <person name="Friedrich M."/>
            <person name="Walden K.K."/>
            <person name="Robertson H.M."/>
            <person name="Angeli S."/>
            <person name="Foret S."/>
            <person name="Bucher G."/>
            <person name="Schuetz S."/>
            <person name="Maleszka R."/>
            <person name="Wimmer E.A."/>
            <person name="Beeman R.W."/>
            <person name="Lorenzen M."/>
            <person name="Tomoyasu Y."/>
            <person name="Miller S.C."/>
            <person name="Grossmann D."/>
            <person name="Bucher G."/>
        </authorList>
    </citation>
    <scope>NUCLEOTIDE SEQUENCE [LARGE SCALE GENOMIC DNA]</scope>
    <source>
        <strain evidence="2 3">Georgia GA2</strain>
    </source>
</reference>
<dbReference type="InterPro" id="IPR038606">
    <property type="entry name" value="To_sf"/>
</dbReference>
<organism evidence="2 3">
    <name type="scientific">Tribolium castaneum</name>
    <name type="common">Red flour beetle</name>
    <dbReference type="NCBI Taxonomy" id="7070"/>
    <lineage>
        <taxon>Eukaryota</taxon>
        <taxon>Metazoa</taxon>
        <taxon>Ecdysozoa</taxon>
        <taxon>Arthropoda</taxon>
        <taxon>Hexapoda</taxon>
        <taxon>Insecta</taxon>
        <taxon>Pterygota</taxon>
        <taxon>Neoptera</taxon>
        <taxon>Endopterygota</taxon>
        <taxon>Coleoptera</taxon>
        <taxon>Polyphaga</taxon>
        <taxon>Cucujiformia</taxon>
        <taxon>Tenebrionidae</taxon>
        <taxon>Tenebrionidae incertae sedis</taxon>
        <taxon>Tribolium</taxon>
    </lineage>
</organism>
<dbReference type="AlphaFoldDB" id="A0A139WGE7"/>
<dbReference type="EMBL" id="KQ971348">
    <property type="protein sequence ID" value="KYB26931.1"/>
    <property type="molecule type" value="Genomic_DNA"/>
</dbReference>
<dbReference type="PANTHER" id="PTHR11008">
    <property type="entry name" value="PROTEIN TAKEOUT-LIKE PROTEIN"/>
    <property type="match status" value="1"/>
</dbReference>
<dbReference type="InParanoid" id="A0A139WGE7"/>
<sequence length="101" mass="11271">MKCFPSILYFIIVSCSCAKLPSSFTKCDRNQSNFQECIPKAVTNALGQLDKPFKEIGLPNMEPLEVPSLTIGAGSGAVRFQQNYKNLKVRGFTQTTCRKFE</sequence>
<feature type="signal peptide" evidence="1">
    <location>
        <begin position="1"/>
        <end position="18"/>
    </location>
</feature>
<accession>A0A139WGE7</accession>